<gene>
    <name evidence="3" type="ORF">TPAR_08429</name>
</gene>
<evidence type="ECO:0000313" key="4">
    <source>
        <dbReference type="Proteomes" id="UP000237481"/>
    </source>
</evidence>
<dbReference type="AlphaFoldDB" id="A0A2S4KMF4"/>
<feature type="chain" id="PRO_5015392844" evidence="1">
    <location>
        <begin position="20"/>
        <end position="286"/>
    </location>
</feature>
<reference evidence="3 4" key="1">
    <citation type="submission" date="2018-01" db="EMBL/GenBank/DDBJ databases">
        <title>Harnessing the power of phylogenomics to disentangle the directionality and signatures of interkingdom host jumping in the parasitic fungal genus Tolypocladium.</title>
        <authorList>
            <person name="Quandt C.A."/>
            <person name="Patterson W."/>
            <person name="Spatafora J.W."/>
        </authorList>
    </citation>
    <scope>NUCLEOTIDE SEQUENCE [LARGE SCALE GENOMIC DNA]</scope>
    <source>
        <strain evidence="3 4">NRBC 100945</strain>
    </source>
</reference>
<dbReference type="STRING" id="94208.A0A2S4KMF4"/>
<comment type="caution">
    <text evidence="3">The sequence shown here is derived from an EMBL/GenBank/DDBJ whole genome shotgun (WGS) entry which is preliminary data.</text>
</comment>
<dbReference type="Proteomes" id="UP000237481">
    <property type="component" value="Unassembled WGS sequence"/>
</dbReference>
<name>A0A2S4KMF4_9HYPO</name>
<dbReference type="GO" id="GO:0005975">
    <property type="term" value="P:carbohydrate metabolic process"/>
    <property type="evidence" value="ECO:0007669"/>
    <property type="project" value="InterPro"/>
</dbReference>
<dbReference type="CDD" id="cd02182">
    <property type="entry name" value="GH16_Strep_laminarinase_like"/>
    <property type="match status" value="1"/>
</dbReference>
<dbReference type="GO" id="GO:0004553">
    <property type="term" value="F:hydrolase activity, hydrolyzing O-glycosyl compounds"/>
    <property type="evidence" value="ECO:0007669"/>
    <property type="project" value="InterPro"/>
</dbReference>
<dbReference type="PANTHER" id="PTHR10963:SF60">
    <property type="entry name" value="GRAM-NEGATIVE BACTERIA-BINDING PROTEIN 1-RELATED"/>
    <property type="match status" value="1"/>
</dbReference>
<dbReference type="InterPro" id="IPR050546">
    <property type="entry name" value="Glycosyl_Hydrlase_16"/>
</dbReference>
<dbReference type="Pfam" id="PF00722">
    <property type="entry name" value="Glyco_hydro_16"/>
    <property type="match status" value="1"/>
</dbReference>
<keyword evidence="1" id="KW-0732">Signal</keyword>
<dbReference type="SUPFAM" id="SSF49899">
    <property type="entry name" value="Concanavalin A-like lectins/glucanases"/>
    <property type="match status" value="1"/>
</dbReference>
<protein>
    <submittedName>
        <fullName evidence="3">Glucan endo-1,3-beta-glucosidase A1</fullName>
    </submittedName>
</protein>
<dbReference type="InterPro" id="IPR000757">
    <property type="entry name" value="Beta-glucanase-like"/>
</dbReference>
<keyword evidence="4" id="KW-1185">Reference proteome</keyword>
<dbReference type="PANTHER" id="PTHR10963">
    <property type="entry name" value="GLYCOSYL HYDROLASE-RELATED"/>
    <property type="match status" value="1"/>
</dbReference>
<dbReference type="InterPro" id="IPR013320">
    <property type="entry name" value="ConA-like_dom_sf"/>
</dbReference>
<dbReference type="OrthoDB" id="192832at2759"/>
<feature type="domain" description="GH16" evidence="2">
    <location>
        <begin position="18"/>
        <end position="286"/>
    </location>
</feature>
<organism evidence="3 4">
    <name type="scientific">Tolypocladium paradoxum</name>
    <dbReference type="NCBI Taxonomy" id="94208"/>
    <lineage>
        <taxon>Eukaryota</taxon>
        <taxon>Fungi</taxon>
        <taxon>Dikarya</taxon>
        <taxon>Ascomycota</taxon>
        <taxon>Pezizomycotina</taxon>
        <taxon>Sordariomycetes</taxon>
        <taxon>Hypocreomycetidae</taxon>
        <taxon>Hypocreales</taxon>
        <taxon>Ophiocordycipitaceae</taxon>
        <taxon>Tolypocladium</taxon>
    </lineage>
</organism>
<dbReference type="EMBL" id="PKSG01001060">
    <property type="protein sequence ID" value="POR31369.1"/>
    <property type="molecule type" value="Genomic_DNA"/>
</dbReference>
<accession>A0A2S4KMF4</accession>
<evidence type="ECO:0000313" key="3">
    <source>
        <dbReference type="EMBL" id="POR31369.1"/>
    </source>
</evidence>
<proteinExistence type="predicted"/>
<dbReference type="PROSITE" id="PS51762">
    <property type="entry name" value="GH16_2"/>
    <property type="match status" value="1"/>
</dbReference>
<dbReference type="Gene3D" id="2.60.120.200">
    <property type="match status" value="1"/>
</dbReference>
<sequence>MVYFPTVAAVSALFCAAQAWDSPNYDGFHRVWQDGFGGPAGASPNEGNWNLLNGHFGYNNELQTYTPSNRNIQVSGGDTLQIVPWRDGGVQGGWTSGRLESKYVFTPTPGQVTRVEAQIKFGGNGIDRKQGIWPAFWMLGDAIRHGVGWPECGEIDILEIINGQLTGYGTVHCDRIPGGICNEGQGIGGNTGIPNQDWHTWRVDFDRRSGNWRDQSITWFMDGRQFHQVTGGRINNEGVWGRLWNSPLFFILNVAVGGNWPGYPNDGTQDGYGSMMEVAYVAHYST</sequence>
<evidence type="ECO:0000259" key="2">
    <source>
        <dbReference type="PROSITE" id="PS51762"/>
    </source>
</evidence>
<feature type="signal peptide" evidence="1">
    <location>
        <begin position="1"/>
        <end position="19"/>
    </location>
</feature>
<evidence type="ECO:0000256" key="1">
    <source>
        <dbReference type="SAM" id="SignalP"/>
    </source>
</evidence>